<sequence>MSSTVDHSMRRLNPQEVPPISAIGTHESGTLARSLADFEAIQQSVAMAIDRHPTPASSNTAFGRDLLRQRRKERQAHEVYEMMAHSAIRDKVGYGATIDGQRIAPTTDDSSRLPISVHVHSSVLPAHWRRENTQSASDSIGQPTESVEKLSRAFANRARETLIINAAKGLNTCIDGPWLRERMVETLISSAVKDLDFHVTASGTTQRLSPSQELLSHLIGRNDLTFVHAIAAKILSERQKSCDPGFRPNPTTQHVSTCEPSVLALRVSPHCLARFADGYARQGDIARGPDTEANVGSPASATTTRRSSAVPPSTVTKAMRAHLWCQQLTSGAPRNPAQSSNGTWKNETDLLRILCHS</sequence>
<protein>
    <submittedName>
        <fullName evidence="2">Uncharacterized protein</fullName>
    </submittedName>
</protein>
<keyword evidence="3" id="KW-1185">Reference proteome</keyword>
<proteinExistence type="predicted"/>
<feature type="compositionally biased region" description="Low complexity" evidence="1">
    <location>
        <begin position="299"/>
        <end position="309"/>
    </location>
</feature>
<dbReference type="EMBL" id="KV700134">
    <property type="protein sequence ID" value="OCF31452.1"/>
    <property type="molecule type" value="Genomic_DNA"/>
</dbReference>
<name>A0A1B9GK34_9TREE</name>
<evidence type="ECO:0000313" key="3">
    <source>
        <dbReference type="Proteomes" id="UP000092666"/>
    </source>
</evidence>
<reference evidence="2 3" key="1">
    <citation type="submission" date="2013-07" db="EMBL/GenBank/DDBJ databases">
        <title>The Genome Sequence of Cryptococcus heveanensis BCC8398.</title>
        <authorList>
            <consortium name="The Broad Institute Genome Sequencing Platform"/>
            <person name="Cuomo C."/>
            <person name="Litvintseva A."/>
            <person name="Chen Y."/>
            <person name="Heitman J."/>
            <person name="Sun S."/>
            <person name="Springer D."/>
            <person name="Dromer F."/>
            <person name="Young S.K."/>
            <person name="Zeng Q."/>
            <person name="Gargeya S."/>
            <person name="Fitzgerald M."/>
            <person name="Abouelleil A."/>
            <person name="Alvarado L."/>
            <person name="Berlin A.M."/>
            <person name="Chapman S.B."/>
            <person name="Dewar J."/>
            <person name="Goldberg J."/>
            <person name="Griggs A."/>
            <person name="Gujja S."/>
            <person name="Hansen M."/>
            <person name="Howarth C."/>
            <person name="Imamovic A."/>
            <person name="Larimer J."/>
            <person name="McCowan C."/>
            <person name="Murphy C."/>
            <person name="Pearson M."/>
            <person name="Priest M."/>
            <person name="Roberts A."/>
            <person name="Saif S."/>
            <person name="Shea T."/>
            <person name="Sykes S."/>
            <person name="Wortman J."/>
            <person name="Nusbaum C."/>
            <person name="Birren B."/>
        </authorList>
    </citation>
    <scope>NUCLEOTIDE SEQUENCE [LARGE SCALE GENOMIC DNA]</scope>
    <source>
        <strain evidence="2 3">BCC8398</strain>
    </source>
</reference>
<evidence type="ECO:0000313" key="2">
    <source>
        <dbReference type="EMBL" id="OCF31452.1"/>
    </source>
</evidence>
<feature type="region of interest" description="Disordered" evidence="1">
    <location>
        <begin position="285"/>
        <end position="312"/>
    </location>
</feature>
<accession>A0A1B9GK34</accession>
<organism evidence="2 3">
    <name type="scientific">Kwoniella heveanensis BCC8398</name>
    <dbReference type="NCBI Taxonomy" id="1296120"/>
    <lineage>
        <taxon>Eukaryota</taxon>
        <taxon>Fungi</taxon>
        <taxon>Dikarya</taxon>
        <taxon>Basidiomycota</taxon>
        <taxon>Agaricomycotina</taxon>
        <taxon>Tremellomycetes</taxon>
        <taxon>Tremellales</taxon>
        <taxon>Cryptococcaceae</taxon>
        <taxon>Kwoniella</taxon>
    </lineage>
</organism>
<dbReference type="AlphaFoldDB" id="A0A1B9GK34"/>
<gene>
    <name evidence="2" type="ORF">I316_06854</name>
</gene>
<dbReference type="Proteomes" id="UP000092666">
    <property type="component" value="Unassembled WGS sequence"/>
</dbReference>
<evidence type="ECO:0000256" key="1">
    <source>
        <dbReference type="SAM" id="MobiDB-lite"/>
    </source>
</evidence>
<reference evidence="3" key="2">
    <citation type="submission" date="2013-12" db="EMBL/GenBank/DDBJ databases">
        <title>Evolution of pathogenesis and genome organization in the Tremellales.</title>
        <authorList>
            <person name="Cuomo C."/>
            <person name="Litvintseva A."/>
            <person name="Heitman J."/>
            <person name="Chen Y."/>
            <person name="Sun S."/>
            <person name="Springer D."/>
            <person name="Dromer F."/>
            <person name="Young S."/>
            <person name="Zeng Q."/>
            <person name="Chapman S."/>
            <person name="Gujja S."/>
            <person name="Saif S."/>
            <person name="Birren B."/>
        </authorList>
    </citation>
    <scope>NUCLEOTIDE SEQUENCE [LARGE SCALE GENOMIC DNA]</scope>
    <source>
        <strain evidence="3">BCC8398</strain>
    </source>
</reference>